<name>A0A919E8I2_9PROT</name>
<evidence type="ECO:0000313" key="4">
    <source>
        <dbReference type="Proteomes" id="UP000630923"/>
    </source>
</evidence>
<proteinExistence type="predicted"/>
<dbReference type="AlphaFoldDB" id="A0A919E8I2"/>
<organism evidence="3 4">
    <name type="scientific">Kordiimonas sediminis</name>
    <dbReference type="NCBI Taxonomy" id="1735581"/>
    <lineage>
        <taxon>Bacteria</taxon>
        <taxon>Pseudomonadati</taxon>
        <taxon>Pseudomonadota</taxon>
        <taxon>Alphaproteobacteria</taxon>
        <taxon>Kordiimonadales</taxon>
        <taxon>Kordiimonadaceae</taxon>
        <taxon>Kordiimonas</taxon>
    </lineage>
</organism>
<reference evidence="3" key="2">
    <citation type="submission" date="2020-09" db="EMBL/GenBank/DDBJ databases">
        <authorList>
            <person name="Sun Q."/>
            <person name="Kim S."/>
        </authorList>
    </citation>
    <scope>NUCLEOTIDE SEQUENCE</scope>
    <source>
        <strain evidence="3">KCTC 42590</strain>
    </source>
</reference>
<comment type="caution">
    <text evidence="3">The sequence shown here is derived from an EMBL/GenBank/DDBJ whole genome shotgun (WGS) entry which is preliminary data.</text>
</comment>
<keyword evidence="2" id="KW-0812">Transmembrane</keyword>
<keyword evidence="2" id="KW-0472">Membrane</keyword>
<feature type="compositionally biased region" description="Basic and acidic residues" evidence="1">
    <location>
        <begin position="1"/>
        <end position="13"/>
    </location>
</feature>
<evidence type="ECO:0000256" key="1">
    <source>
        <dbReference type="SAM" id="MobiDB-lite"/>
    </source>
</evidence>
<sequence length="94" mass="10388">MFSVDEKCDKDQAPKPTVIEASWAPPDPRDLTSNENASGPEKAWSMVRIFGAYHPILNLPIIIFDAMMGRSGTSGRILVSLIVVSLIFTIFFFA</sequence>
<accession>A0A919E8I2</accession>
<evidence type="ECO:0000256" key="2">
    <source>
        <dbReference type="SAM" id="Phobius"/>
    </source>
</evidence>
<dbReference type="Proteomes" id="UP000630923">
    <property type="component" value="Unassembled WGS sequence"/>
</dbReference>
<feature type="region of interest" description="Disordered" evidence="1">
    <location>
        <begin position="1"/>
        <end position="39"/>
    </location>
</feature>
<evidence type="ECO:0000313" key="3">
    <source>
        <dbReference type="EMBL" id="GHF28728.1"/>
    </source>
</evidence>
<keyword evidence="2" id="KW-1133">Transmembrane helix</keyword>
<keyword evidence="4" id="KW-1185">Reference proteome</keyword>
<dbReference type="EMBL" id="BNCI01000002">
    <property type="protein sequence ID" value="GHF28728.1"/>
    <property type="molecule type" value="Genomic_DNA"/>
</dbReference>
<protein>
    <submittedName>
        <fullName evidence="3">Uncharacterized protein</fullName>
    </submittedName>
</protein>
<reference evidence="3" key="1">
    <citation type="journal article" date="2014" name="Int. J. Syst. Evol. Microbiol.">
        <title>Complete genome sequence of Corynebacterium casei LMG S-19264T (=DSM 44701T), isolated from a smear-ripened cheese.</title>
        <authorList>
            <consortium name="US DOE Joint Genome Institute (JGI-PGF)"/>
            <person name="Walter F."/>
            <person name="Albersmeier A."/>
            <person name="Kalinowski J."/>
            <person name="Ruckert C."/>
        </authorList>
    </citation>
    <scope>NUCLEOTIDE SEQUENCE</scope>
    <source>
        <strain evidence="3">KCTC 42590</strain>
    </source>
</reference>
<feature type="transmembrane region" description="Helical" evidence="2">
    <location>
        <begin position="76"/>
        <end position="93"/>
    </location>
</feature>
<gene>
    <name evidence="3" type="ORF">GCM10017044_24960</name>
</gene>